<comment type="subcellular location">
    <subcellularLocation>
        <location evidence="1">Cell membrane</location>
        <topology evidence="1">Multi-pass membrane protein</topology>
    </subcellularLocation>
</comment>
<evidence type="ECO:0000256" key="1">
    <source>
        <dbReference type="ARBA" id="ARBA00004651"/>
    </source>
</evidence>
<feature type="transmembrane region" description="Helical" evidence="6">
    <location>
        <begin position="111"/>
        <end position="133"/>
    </location>
</feature>
<evidence type="ECO:0000256" key="5">
    <source>
        <dbReference type="ARBA" id="ARBA00023136"/>
    </source>
</evidence>
<keyword evidence="4 6" id="KW-1133">Transmembrane helix</keyword>
<evidence type="ECO:0000256" key="6">
    <source>
        <dbReference type="SAM" id="Phobius"/>
    </source>
</evidence>
<protein>
    <submittedName>
        <fullName evidence="7">Homoserine/homoserine lactone efflux protein</fullName>
    </submittedName>
</protein>
<keyword evidence="5 6" id="KW-0472">Membrane</keyword>
<feature type="transmembrane region" description="Helical" evidence="6">
    <location>
        <begin position="41"/>
        <end position="65"/>
    </location>
</feature>
<proteinExistence type="predicted"/>
<dbReference type="GO" id="GO:0015171">
    <property type="term" value="F:amino acid transmembrane transporter activity"/>
    <property type="evidence" value="ECO:0007669"/>
    <property type="project" value="TreeGrafter"/>
</dbReference>
<dbReference type="InterPro" id="IPR001123">
    <property type="entry name" value="LeuE-type"/>
</dbReference>
<dbReference type="PANTHER" id="PTHR30086">
    <property type="entry name" value="ARGININE EXPORTER PROTEIN ARGO"/>
    <property type="match status" value="1"/>
</dbReference>
<dbReference type="EMBL" id="CXWC01000011">
    <property type="protein sequence ID" value="CTQ72557.1"/>
    <property type="molecule type" value="Genomic_DNA"/>
</dbReference>
<evidence type="ECO:0000256" key="4">
    <source>
        <dbReference type="ARBA" id="ARBA00022989"/>
    </source>
</evidence>
<reference evidence="8" key="1">
    <citation type="submission" date="2015-07" db="EMBL/GenBank/DDBJ databases">
        <authorList>
            <person name="Rodrigo-Torres Lidia"/>
            <person name="Arahal R.David."/>
        </authorList>
    </citation>
    <scope>NUCLEOTIDE SEQUENCE [LARGE SCALE GENOMIC DNA]</scope>
    <source>
        <strain evidence="8">CECT 5096</strain>
    </source>
</reference>
<feature type="transmembrane region" description="Helical" evidence="6">
    <location>
        <begin position="145"/>
        <end position="164"/>
    </location>
</feature>
<evidence type="ECO:0000256" key="2">
    <source>
        <dbReference type="ARBA" id="ARBA00022475"/>
    </source>
</evidence>
<dbReference type="RefSeq" id="WP_055111087.1">
    <property type="nucleotide sequence ID" value="NZ_CXWA01000006.1"/>
</dbReference>
<dbReference type="OrthoDB" id="9804822at2"/>
<name>A0A0M7AD50_9HYPH</name>
<evidence type="ECO:0000256" key="3">
    <source>
        <dbReference type="ARBA" id="ARBA00022692"/>
    </source>
</evidence>
<dbReference type="GeneID" id="97670629"/>
<keyword evidence="3 6" id="KW-0812">Transmembrane</keyword>
<organism evidence="7 8">
    <name type="scientific">Roseibium album</name>
    <dbReference type="NCBI Taxonomy" id="311410"/>
    <lineage>
        <taxon>Bacteria</taxon>
        <taxon>Pseudomonadati</taxon>
        <taxon>Pseudomonadota</taxon>
        <taxon>Alphaproteobacteria</taxon>
        <taxon>Hyphomicrobiales</taxon>
        <taxon>Stappiaceae</taxon>
        <taxon>Roseibium</taxon>
    </lineage>
</organism>
<evidence type="ECO:0000313" key="7">
    <source>
        <dbReference type="EMBL" id="CTQ72557.1"/>
    </source>
</evidence>
<dbReference type="PIRSF" id="PIRSF006324">
    <property type="entry name" value="LeuE"/>
    <property type="match status" value="1"/>
</dbReference>
<dbReference type="GO" id="GO:0005886">
    <property type="term" value="C:plasma membrane"/>
    <property type="evidence" value="ECO:0007669"/>
    <property type="project" value="UniProtKB-SubCell"/>
</dbReference>
<dbReference type="Proteomes" id="UP000049983">
    <property type="component" value="Unassembled WGS sequence"/>
</dbReference>
<keyword evidence="2" id="KW-1003">Cell membrane</keyword>
<dbReference type="AlphaFoldDB" id="A0A0M7AD50"/>
<gene>
    <name evidence="7" type="primary">rhtB_3</name>
    <name evidence="7" type="ORF">LA5096_03281</name>
</gene>
<feature type="transmembrane region" description="Helical" evidence="6">
    <location>
        <begin position="6"/>
        <end position="29"/>
    </location>
</feature>
<feature type="transmembrane region" description="Helical" evidence="6">
    <location>
        <begin position="71"/>
        <end position="91"/>
    </location>
</feature>
<keyword evidence="8" id="KW-1185">Reference proteome</keyword>
<evidence type="ECO:0000313" key="8">
    <source>
        <dbReference type="Proteomes" id="UP000049983"/>
    </source>
</evidence>
<dbReference type="Pfam" id="PF01810">
    <property type="entry name" value="LysE"/>
    <property type="match status" value="1"/>
</dbReference>
<sequence length="204" mass="21293">MDLTSAFLLATATAALVAIPGPNVALFVANTLTHGARYGCATVVGTTIGIAIQLAIVVLGLSALLQVAASTLIWLKWAGVLYLVYLGVCAWRQGIDDIERPKATGGTMGRLFLQGLLLAIANPKTLIFIAAFLPQFTGNDPTAGHMAVAAAIYLSIVFAGDMLWVVAANVSRPLVMQLGRLRHKLTGALFVGAGIGLALARVER</sequence>
<feature type="transmembrane region" description="Helical" evidence="6">
    <location>
        <begin position="185"/>
        <end position="202"/>
    </location>
</feature>
<accession>A0A0M7AD50</accession>
<dbReference type="PANTHER" id="PTHR30086:SF20">
    <property type="entry name" value="ARGININE EXPORTER PROTEIN ARGO-RELATED"/>
    <property type="match status" value="1"/>
</dbReference>